<gene>
    <name evidence="2" type="ORF">C7K08_13750</name>
</gene>
<feature type="transmembrane region" description="Helical" evidence="1">
    <location>
        <begin position="157"/>
        <end position="177"/>
    </location>
</feature>
<dbReference type="EMBL" id="PXVC01000158">
    <property type="protein sequence ID" value="PSI00333.1"/>
    <property type="molecule type" value="Genomic_DNA"/>
</dbReference>
<evidence type="ECO:0000313" key="3">
    <source>
        <dbReference type="Proteomes" id="UP000240206"/>
    </source>
</evidence>
<feature type="transmembrane region" description="Helical" evidence="1">
    <location>
        <begin position="117"/>
        <end position="136"/>
    </location>
</feature>
<reference evidence="3" key="1">
    <citation type="submission" date="2018-03" db="EMBL/GenBank/DDBJ databases">
        <title>Ecological and genomic features of two cosmopolitan and abundant freshwater picocyanobacteria.</title>
        <authorList>
            <person name="Cabello-Yeves P.J."/>
            <person name="Picazo A."/>
            <person name="Camacho A."/>
            <person name="Callieri C."/>
            <person name="Rosselli R."/>
            <person name="Roda-Garcia J."/>
            <person name="Coutinho F.H."/>
            <person name="Rodriguez-Valera F."/>
        </authorList>
    </citation>
    <scope>NUCLEOTIDE SEQUENCE [LARGE SCALE GENOMIC DNA]</scope>
    <source>
        <strain evidence="3">Tous</strain>
    </source>
</reference>
<evidence type="ECO:0000313" key="2">
    <source>
        <dbReference type="EMBL" id="PSI00333.1"/>
    </source>
</evidence>
<keyword evidence="1" id="KW-0472">Membrane</keyword>
<feature type="non-terminal residue" evidence="2">
    <location>
        <position position="259"/>
    </location>
</feature>
<accession>A0A2P7EAU0</accession>
<dbReference type="RefSeq" id="WP_133165309.1">
    <property type="nucleotide sequence ID" value="NZ_PXVC01000158.1"/>
</dbReference>
<proteinExistence type="predicted"/>
<keyword evidence="1" id="KW-0812">Transmembrane</keyword>
<sequence>MNKSQIDIEDLFDWLEQQPELAQLRKQAAATPCEYCPTEITTDLRLKTKANTELANEEGIIGKFRDIIWVPGRNMRGNAFSTPELDRSLSSVAKLMSISTLWDFVTTIPLFSFSLSLFSWGAIPAGTALSFILLWASNVAGENATDRRPKHTSKANWSLAAFVLLSVAKTLVSGVGVDLMIGNRAIQAEYAQKLAENKLSEDRANLTEQSKPSSNLIAATQRCSELQDQMKQLGANRAVNNLQYTSVLVQANGTFEDNK</sequence>
<name>A0A2P7EAU0_9SYNE</name>
<organism evidence="2 3">
    <name type="scientific">Synechococcus lacustris str. Tous</name>
    <dbReference type="NCBI Taxonomy" id="1910958"/>
    <lineage>
        <taxon>Bacteria</taxon>
        <taxon>Bacillati</taxon>
        <taxon>Cyanobacteriota</taxon>
        <taxon>Cyanophyceae</taxon>
        <taxon>Synechococcales</taxon>
        <taxon>Synechococcaceae</taxon>
        <taxon>Synechococcus</taxon>
    </lineage>
</organism>
<evidence type="ECO:0000256" key="1">
    <source>
        <dbReference type="SAM" id="Phobius"/>
    </source>
</evidence>
<keyword evidence="1" id="KW-1133">Transmembrane helix</keyword>
<keyword evidence="3" id="KW-1185">Reference proteome</keyword>
<dbReference type="Proteomes" id="UP000240206">
    <property type="component" value="Unassembled WGS sequence"/>
</dbReference>
<comment type="caution">
    <text evidence="2">The sequence shown here is derived from an EMBL/GenBank/DDBJ whole genome shotgun (WGS) entry which is preliminary data.</text>
</comment>
<protein>
    <submittedName>
        <fullName evidence="2">Uncharacterized protein</fullName>
    </submittedName>
</protein>
<dbReference type="AlphaFoldDB" id="A0A2P7EAU0"/>